<evidence type="ECO:0000313" key="4">
    <source>
        <dbReference type="EMBL" id="SHF34648.1"/>
    </source>
</evidence>
<gene>
    <name evidence="4" type="ORF">SAMN05443144_107195</name>
</gene>
<dbReference type="Gene3D" id="2.60.120.1440">
    <property type="match status" value="1"/>
</dbReference>
<dbReference type="PIRSF" id="PIRSF018266">
    <property type="entry name" value="FecR"/>
    <property type="match status" value="1"/>
</dbReference>
<protein>
    <submittedName>
        <fullName evidence="4">FecR family protein</fullName>
    </submittedName>
</protein>
<dbReference type="PANTHER" id="PTHR30273">
    <property type="entry name" value="PERIPLASMIC SIGNAL SENSOR AND SIGMA FACTOR ACTIVATOR FECR-RELATED"/>
    <property type="match status" value="1"/>
</dbReference>
<dbReference type="OrthoDB" id="645173at2"/>
<organism evidence="4 5">
    <name type="scientific">Fodinibius roseus</name>
    <dbReference type="NCBI Taxonomy" id="1194090"/>
    <lineage>
        <taxon>Bacteria</taxon>
        <taxon>Pseudomonadati</taxon>
        <taxon>Balneolota</taxon>
        <taxon>Balneolia</taxon>
        <taxon>Balneolales</taxon>
        <taxon>Balneolaceae</taxon>
        <taxon>Fodinibius</taxon>
    </lineage>
</organism>
<dbReference type="PANTHER" id="PTHR30273:SF2">
    <property type="entry name" value="PROTEIN FECR"/>
    <property type="match status" value="1"/>
</dbReference>
<evidence type="ECO:0000259" key="2">
    <source>
        <dbReference type="Pfam" id="PF04773"/>
    </source>
</evidence>
<keyword evidence="1" id="KW-0812">Transmembrane</keyword>
<dbReference type="InterPro" id="IPR006860">
    <property type="entry name" value="FecR"/>
</dbReference>
<reference evidence="4 5" key="1">
    <citation type="submission" date="2016-11" db="EMBL/GenBank/DDBJ databases">
        <authorList>
            <person name="Jaros S."/>
            <person name="Januszkiewicz K."/>
            <person name="Wedrychowicz H."/>
        </authorList>
    </citation>
    <scope>NUCLEOTIDE SEQUENCE [LARGE SCALE GENOMIC DNA]</scope>
    <source>
        <strain evidence="4 5">DSM 21986</strain>
    </source>
</reference>
<dbReference type="Pfam" id="PF16344">
    <property type="entry name" value="FecR_C"/>
    <property type="match status" value="1"/>
</dbReference>
<feature type="transmembrane region" description="Helical" evidence="1">
    <location>
        <begin position="100"/>
        <end position="121"/>
    </location>
</feature>
<dbReference type="AlphaFoldDB" id="A0A1M5AWM8"/>
<dbReference type="EMBL" id="FQUS01000007">
    <property type="protein sequence ID" value="SHF34648.1"/>
    <property type="molecule type" value="Genomic_DNA"/>
</dbReference>
<dbReference type="InterPro" id="IPR032508">
    <property type="entry name" value="FecR_C"/>
</dbReference>
<accession>A0A1M5AWM8</accession>
<dbReference type="Gene3D" id="3.55.50.30">
    <property type="match status" value="1"/>
</dbReference>
<dbReference type="Proteomes" id="UP000184041">
    <property type="component" value="Unassembled WGS sequence"/>
</dbReference>
<dbReference type="InterPro" id="IPR012373">
    <property type="entry name" value="Ferrdict_sens_TM"/>
</dbReference>
<feature type="domain" description="FecR protein" evidence="2">
    <location>
        <begin position="140"/>
        <end position="235"/>
    </location>
</feature>
<dbReference type="Pfam" id="PF04773">
    <property type="entry name" value="FecR"/>
    <property type="match status" value="1"/>
</dbReference>
<dbReference type="RefSeq" id="WP_073062326.1">
    <property type="nucleotide sequence ID" value="NZ_FQUS01000007.1"/>
</dbReference>
<dbReference type="GO" id="GO:0016989">
    <property type="term" value="F:sigma factor antagonist activity"/>
    <property type="evidence" value="ECO:0007669"/>
    <property type="project" value="TreeGrafter"/>
</dbReference>
<evidence type="ECO:0000313" key="5">
    <source>
        <dbReference type="Proteomes" id="UP000184041"/>
    </source>
</evidence>
<name>A0A1M5AWM8_9BACT</name>
<feature type="domain" description="Protein FecR C-terminal" evidence="3">
    <location>
        <begin position="285"/>
        <end position="328"/>
    </location>
</feature>
<keyword evidence="1" id="KW-1133">Transmembrane helix</keyword>
<keyword evidence="5" id="KW-1185">Reference proteome</keyword>
<keyword evidence="1" id="KW-0472">Membrane</keyword>
<dbReference type="STRING" id="1194090.SAMN05443144_107195"/>
<sequence length="356" mass="39827">MPDKQIEDLLTDDSFVRWITGRGSKTENQHWEEWISEDEGRKKLATQAEQLVRLTGFDKLSVPNPQTELKMFEASVRDYNRQTKKSARPRVGKAPRTESFFGAVAAVVVLLVVALGFYLTFNAGSRSGSDVQQMIQHQHTTVYGEKKSFKLSDGSLIILNANSHLRYTASAQSGQNIDVWLKGEAYFDITHLEGKDQRTFNVHTSDGTVEVLGTEFVVKTFAEGTQAVLREGKIKVSVGEDTTGSKATLVMKPDERAQFVSGSRKIDLQTVNTLVYTSWIEDIWHFDNTPLTEIAQRIKETYGMDVIVRTAALKQKLLSGSVKSTNLNILREALSKILDEPVVQQSDSLIVIGLRE</sequence>
<evidence type="ECO:0000259" key="3">
    <source>
        <dbReference type="Pfam" id="PF16344"/>
    </source>
</evidence>
<proteinExistence type="predicted"/>
<evidence type="ECO:0000256" key="1">
    <source>
        <dbReference type="SAM" id="Phobius"/>
    </source>
</evidence>